<feature type="transmembrane region" description="Helical" evidence="1">
    <location>
        <begin position="66"/>
        <end position="83"/>
    </location>
</feature>
<dbReference type="RefSeq" id="WP_089293450.1">
    <property type="nucleotide sequence ID" value="NZ_BOMU01000038.1"/>
</dbReference>
<evidence type="ECO:0000256" key="1">
    <source>
        <dbReference type="SAM" id="Phobius"/>
    </source>
</evidence>
<gene>
    <name evidence="2" type="ORF">SAMN06264365_104273</name>
</gene>
<protein>
    <submittedName>
        <fullName evidence="2">Uncharacterized protein</fullName>
    </submittedName>
</protein>
<dbReference type="OrthoDB" id="3298558at2"/>
<dbReference type="Proteomes" id="UP000198415">
    <property type="component" value="Unassembled WGS sequence"/>
</dbReference>
<feature type="transmembrane region" description="Helical" evidence="1">
    <location>
        <begin position="30"/>
        <end position="50"/>
    </location>
</feature>
<keyword evidence="3" id="KW-1185">Reference proteome</keyword>
<accession>A0A238Y653</accession>
<keyword evidence="1" id="KW-1133">Transmembrane helix</keyword>
<feature type="transmembrane region" description="Helical" evidence="1">
    <location>
        <begin position="6"/>
        <end position="23"/>
    </location>
</feature>
<keyword evidence="1" id="KW-0812">Transmembrane</keyword>
<evidence type="ECO:0000313" key="2">
    <source>
        <dbReference type="EMBL" id="SNR66298.1"/>
    </source>
</evidence>
<reference evidence="2 3" key="1">
    <citation type="submission" date="2017-06" db="EMBL/GenBank/DDBJ databases">
        <authorList>
            <person name="Kim H.J."/>
            <person name="Triplett B.A."/>
        </authorList>
    </citation>
    <scope>NUCLEOTIDE SEQUENCE [LARGE SCALE GENOMIC DNA]</scope>
    <source>
        <strain evidence="2 3">DSM 43151</strain>
    </source>
</reference>
<organism evidence="2 3">
    <name type="scientific">Actinoplanes regularis</name>
    <dbReference type="NCBI Taxonomy" id="52697"/>
    <lineage>
        <taxon>Bacteria</taxon>
        <taxon>Bacillati</taxon>
        <taxon>Actinomycetota</taxon>
        <taxon>Actinomycetes</taxon>
        <taxon>Micromonosporales</taxon>
        <taxon>Micromonosporaceae</taxon>
        <taxon>Actinoplanes</taxon>
    </lineage>
</organism>
<dbReference type="EMBL" id="FZNR01000004">
    <property type="protein sequence ID" value="SNR66298.1"/>
    <property type="molecule type" value="Genomic_DNA"/>
</dbReference>
<keyword evidence="1" id="KW-0472">Membrane</keyword>
<evidence type="ECO:0000313" key="3">
    <source>
        <dbReference type="Proteomes" id="UP000198415"/>
    </source>
</evidence>
<sequence>MVFQYWHLLVAVVLTALVVWGLLVSRRRTLIGLAAALVALGGFALYTLVLDEPFLEHDLNSRLEDLAFIGVPAVLGIGILLAVKRAGSR</sequence>
<dbReference type="AlphaFoldDB" id="A0A238Y653"/>
<name>A0A238Y653_9ACTN</name>
<proteinExistence type="predicted"/>